<feature type="region of interest" description="Disordered" evidence="1">
    <location>
        <begin position="1"/>
        <end position="26"/>
    </location>
</feature>
<evidence type="ECO:0000313" key="2">
    <source>
        <dbReference type="EMBL" id="KAK7282272.1"/>
    </source>
</evidence>
<dbReference type="EMBL" id="JAYWIO010000002">
    <property type="protein sequence ID" value="KAK7282272.1"/>
    <property type="molecule type" value="Genomic_DNA"/>
</dbReference>
<organism evidence="2 3">
    <name type="scientific">Crotalaria pallida</name>
    <name type="common">Smooth rattlebox</name>
    <name type="synonym">Crotalaria striata</name>
    <dbReference type="NCBI Taxonomy" id="3830"/>
    <lineage>
        <taxon>Eukaryota</taxon>
        <taxon>Viridiplantae</taxon>
        <taxon>Streptophyta</taxon>
        <taxon>Embryophyta</taxon>
        <taxon>Tracheophyta</taxon>
        <taxon>Spermatophyta</taxon>
        <taxon>Magnoliopsida</taxon>
        <taxon>eudicotyledons</taxon>
        <taxon>Gunneridae</taxon>
        <taxon>Pentapetalae</taxon>
        <taxon>rosids</taxon>
        <taxon>fabids</taxon>
        <taxon>Fabales</taxon>
        <taxon>Fabaceae</taxon>
        <taxon>Papilionoideae</taxon>
        <taxon>50 kb inversion clade</taxon>
        <taxon>genistoids sensu lato</taxon>
        <taxon>core genistoids</taxon>
        <taxon>Crotalarieae</taxon>
        <taxon>Crotalaria</taxon>
    </lineage>
</organism>
<keyword evidence="3" id="KW-1185">Reference proteome</keyword>
<proteinExistence type="predicted"/>
<name>A0AAN9FTC5_CROPI</name>
<sequence>MPKKRGRPPKTPNPKTPDPPTSTINETQKQGLDLMDLDEEDLADIDGLSPKQAERMLRNLDAIRTKLQGKTVDSSVKDNWDKEGDGYAMFRLMRNLRKLQQPFRDLNNRKYSNIDKKEIMYREKLDTIQSILQQDPLNVH</sequence>
<evidence type="ECO:0000313" key="3">
    <source>
        <dbReference type="Proteomes" id="UP001372338"/>
    </source>
</evidence>
<dbReference type="AlphaFoldDB" id="A0AAN9FTC5"/>
<reference evidence="2 3" key="1">
    <citation type="submission" date="2024-01" db="EMBL/GenBank/DDBJ databases">
        <title>The genomes of 5 underutilized Papilionoideae crops provide insights into root nodulation and disease resistanc.</title>
        <authorList>
            <person name="Yuan L."/>
        </authorList>
    </citation>
    <scope>NUCLEOTIDE SEQUENCE [LARGE SCALE GENOMIC DNA]</scope>
    <source>
        <strain evidence="2">ZHUSHIDOU_FW_LH</strain>
        <tissue evidence="2">Leaf</tissue>
    </source>
</reference>
<feature type="compositionally biased region" description="Pro residues" evidence="1">
    <location>
        <begin position="9"/>
        <end position="20"/>
    </location>
</feature>
<accession>A0AAN9FTC5</accession>
<protein>
    <submittedName>
        <fullName evidence="2">Uncharacterized protein</fullName>
    </submittedName>
</protein>
<evidence type="ECO:0000256" key="1">
    <source>
        <dbReference type="SAM" id="MobiDB-lite"/>
    </source>
</evidence>
<comment type="caution">
    <text evidence="2">The sequence shown here is derived from an EMBL/GenBank/DDBJ whole genome shotgun (WGS) entry which is preliminary data.</text>
</comment>
<gene>
    <name evidence="2" type="ORF">RIF29_10921</name>
</gene>
<dbReference type="Proteomes" id="UP001372338">
    <property type="component" value="Unassembled WGS sequence"/>
</dbReference>